<dbReference type="SUPFAM" id="SSF51735">
    <property type="entry name" value="NAD(P)-binding Rossmann-fold domains"/>
    <property type="match status" value="1"/>
</dbReference>
<dbReference type="GO" id="GO:0004074">
    <property type="term" value="F:biliverdin reductase [NAD(P)H] activity"/>
    <property type="evidence" value="ECO:0007669"/>
    <property type="project" value="TreeGrafter"/>
</dbReference>
<dbReference type="InterPro" id="IPR051606">
    <property type="entry name" value="Polyketide_Oxido-like"/>
</dbReference>
<organism evidence="2 3">
    <name type="scientific">Dyadobacter soli</name>
    <dbReference type="NCBI Taxonomy" id="659014"/>
    <lineage>
        <taxon>Bacteria</taxon>
        <taxon>Pseudomonadati</taxon>
        <taxon>Bacteroidota</taxon>
        <taxon>Cytophagia</taxon>
        <taxon>Cytophagales</taxon>
        <taxon>Spirosomataceae</taxon>
        <taxon>Dyadobacter</taxon>
    </lineage>
</organism>
<keyword evidence="3" id="KW-1185">Reference proteome</keyword>
<evidence type="ECO:0000313" key="3">
    <source>
        <dbReference type="Proteomes" id="UP000198748"/>
    </source>
</evidence>
<protein>
    <submittedName>
        <fullName evidence="2">Putative NADH-flavin reductase</fullName>
    </submittedName>
</protein>
<dbReference type="Gene3D" id="3.40.50.720">
    <property type="entry name" value="NAD(P)-binding Rossmann-like Domain"/>
    <property type="match status" value="1"/>
</dbReference>
<dbReference type="EMBL" id="FNAN01000004">
    <property type="protein sequence ID" value="SDE32590.1"/>
    <property type="molecule type" value="Genomic_DNA"/>
</dbReference>
<accession>A0A1G7C1D2</accession>
<feature type="domain" description="NAD(P)-binding" evidence="1">
    <location>
        <begin position="11"/>
        <end position="198"/>
    </location>
</feature>
<evidence type="ECO:0000259" key="1">
    <source>
        <dbReference type="Pfam" id="PF13460"/>
    </source>
</evidence>
<dbReference type="PANTHER" id="PTHR43355:SF2">
    <property type="entry name" value="FLAVIN REDUCTASE (NADPH)"/>
    <property type="match status" value="1"/>
</dbReference>
<dbReference type="Proteomes" id="UP000198748">
    <property type="component" value="Unassembled WGS sequence"/>
</dbReference>
<proteinExistence type="predicted"/>
<gene>
    <name evidence="2" type="ORF">SAMN04487996_104359</name>
</gene>
<reference evidence="3" key="1">
    <citation type="submission" date="2016-10" db="EMBL/GenBank/DDBJ databases">
        <authorList>
            <person name="Varghese N."/>
            <person name="Submissions S."/>
        </authorList>
    </citation>
    <scope>NUCLEOTIDE SEQUENCE [LARGE SCALE GENOMIC DNA]</scope>
    <source>
        <strain evidence="3">DSM 25329</strain>
    </source>
</reference>
<name>A0A1G7C1D2_9BACT</name>
<dbReference type="InterPro" id="IPR016040">
    <property type="entry name" value="NAD(P)-bd_dom"/>
</dbReference>
<dbReference type="AlphaFoldDB" id="A0A1G7C1D2"/>
<dbReference type="RefSeq" id="WP_090148303.1">
    <property type="nucleotide sequence ID" value="NZ_FNAN01000004.1"/>
</dbReference>
<dbReference type="PANTHER" id="PTHR43355">
    <property type="entry name" value="FLAVIN REDUCTASE (NADPH)"/>
    <property type="match status" value="1"/>
</dbReference>
<evidence type="ECO:0000313" key="2">
    <source>
        <dbReference type="EMBL" id="SDE32590.1"/>
    </source>
</evidence>
<dbReference type="OrthoDB" id="9790734at2"/>
<dbReference type="InterPro" id="IPR036291">
    <property type="entry name" value="NAD(P)-bd_dom_sf"/>
</dbReference>
<dbReference type="Pfam" id="PF13460">
    <property type="entry name" value="NAD_binding_10"/>
    <property type="match status" value="1"/>
</dbReference>
<dbReference type="STRING" id="659014.SAMN04487996_104359"/>
<dbReference type="GO" id="GO:0042602">
    <property type="term" value="F:riboflavin reductase (NADPH) activity"/>
    <property type="evidence" value="ECO:0007669"/>
    <property type="project" value="TreeGrafter"/>
</dbReference>
<sequence length="210" mass="22915">MEGIQKIAVIGGGGRTGQYLVNQLLKKGYSLKLLLRHPENFTIQNPQIEIVHGDVLNPDAVQTLLDGCDAVLSTAGQRQGEPLVASQASVNILNAIGDRPVRYVVLAGLNVDTPTDRKGEETAKATEWMRTTFPTIHNDRQKSYAVLAESNAEWIMVRVPYIEFNGNRSEVKVSGVDSPGTKIDAADIAAFMIGQLADDTWLRKAPFISN</sequence>